<protein>
    <recommendedName>
        <fullName evidence="4">TonB C-terminal domain-containing protein</fullName>
    </recommendedName>
</protein>
<accession>A0A3P3WC02</accession>
<evidence type="ECO:0008006" key="4">
    <source>
        <dbReference type="Google" id="ProtNLM"/>
    </source>
</evidence>
<feature type="chain" id="PRO_5018292509" description="TonB C-terminal domain-containing protein" evidence="1">
    <location>
        <begin position="31"/>
        <end position="251"/>
    </location>
</feature>
<proteinExistence type="predicted"/>
<organism evidence="2 3">
    <name type="scientific">Paenimyroides tangerinum</name>
    <dbReference type="NCBI Taxonomy" id="2488728"/>
    <lineage>
        <taxon>Bacteria</taxon>
        <taxon>Pseudomonadati</taxon>
        <taxon>Bacteroidota</taxon>
        <taxon>Flavobacteriia</taxon>
        <taxon>Flavobacteriales</taxon>
        <taxon>Flavobacteriaceae</taxon>
        <taxon>Paenimyroides</taxon>
    </lineage>
</organism>
<comment type="caution">
    <text evidence="2">The sequence shown here is derived from an EMBL/GenBank/DDBJ whole genome shotgun (WGS) entry which is preliminary data.</text>
</comment>
<feature type="signal peptide" evidence="1">
    <location>
        <begin position="1"/>
        <end position="30"/>
    </location>
</feature>
<name>A0A3P3WC02_9FLAO</name>
<evidence type="ECO:0000313" key="2">
    <source>
        <dbReference type="EMBL" id="RRJ92711.1"/>
    </source>
</evidence>
<gene>
    <name evidence="2" type="ORF">EG240_02690</name>
</gene>
<keyword evidence="3" id="KW-1185">Reference proteome</keyword>
<evidence type="ECO:0000256" key="1">
    <source>
        <dbReference type="SAM" id="SignalP"/>
    </source>
</evidence>
<dbReference type="Proteomes" id="UP000275719">
    <property type="component" value="Unassembled WGS sequence"/>
</dbReference>
<sequence length="251" mass="29484">MKNKIFKSFFLNKYFLFLLLGITPVFSSYANLNSDCDFTFENQQLSKTKIIIYYVEGATYKSTFKYNDETYSYLIDSNKKVLFLNAQGEQVNLNLKLFNFVNIKDRGFDVDVESEEVYDDKPVFFQRIVSSENFTNFAKPITISYDDLKSDLNEIINRGNGVNSKETQYLIFRFDINQYGLIDNVRNETSDDSRMHQSIINYLNNLDDWQPSDISGELTTSTFEIKIIVPYIYKETREIINEHKQVTPKEQ</sequence>
<evidence type="ECO:0000313" key="3">
    <source>
        <dbReference type="Proteomes" id="UP000275719"/>
    </source>
</evidence>
<keyword evidence="1" id="KW-0732">Signal</keyword>
<reference evidence="2 3" key="1">
    <citation type="submission" date="2018-11" db="EMBL/GenBank/DDBJ databases">
        <title>Flavobacterium sp. nov., YIM 102701-2 draft genome.</title>
        <authorList>
            <person name="Li G."/>
            <person name="Jiang Y."/>
        </authorList>
    </citation>
    <scope>NUCLEOTIDE SEQUENCE [LARGE SCALE GENOMIC DNA]</scope>
    <source>
        <strain evidence="2 3">YIM 102701-2</strain>
    </source>
</reference>
<dbReference type="RefSeq" id="WP_125017146.1">
    <property type="nucleotide sequence ID" value="NZ_RQVQ01000004.1"/>
</dbReference>
<dbReference type="EMBL" id="RQVQ01000004">
    <property type="protein sequence ID" value="RRJ92711.1"/>
    <property type="molecule type" value="Genomic_DNA"/>
</dbReference>
<dbReference type="AlphaFoldDB" id="A0A3P3WC02"/>